<keyword evidence="1" id="KW-0732">Signal</keyword>
<dbReference type="Proteomes" id="UP000194873">
    <property type="component" value="Unassembled WGS sequence"/>
</dbReference>
<proteinExistence type="predicted"/>
<reference evidence="2 3" key="1">
    <citation type="submission" date="2017-01" db="EMBL/GenBank/DDBJ databases">
        <title>A new Hymenobacter.</title>
        <authorList>
            <person name="Liang Y."/>
            <person name="Feng F."/>
        </authorList>
    </citation>
    <scope>NUCLEOTIDE SEQUENCE [LARGE SCALE GENOMIC DNA]</scope>
    <source>
        <strain evidence="2">MIMBbqt21</strain>
    </source>
</reference>
<feature type="signal peptide" evidence="1">
    <location>
        <begin position="1"/>
        <end position="19"/>
    </location>
</feature>
<protein>
    <submittedName>
        <fullName evidence="2">Uncharacterized protein</fullName>
    </submittedName>
</protein>
<name>A0A243WFI2_9BACT</name>
<gene>
    <name evidence="2" type="ORF">BXP70_06900</name>
</gene>
<evidence type="ECO:0000256" key="1">
    <source>
        <dbReference type="SAM" id="SignalP"/>
    </source>
</evidence>
<organism evidence="2 3">
    <name type="scientific">Hymenobacter crusticola</name>
    <dbReference type="NCBI Taxonomy" id="1770526"/>
    <lineage>
        <taxon>Bacteria</taxon>
        <taxon>Pseudomonadati</taxon>
        <taxon>Bacteroidota</taxon>
        <taxon>Cytophagia</taxon>
        <taxon>Cytophagales</taxon>
        <taxon>Hymenobacteraceae</taxon>
        <taxon>Hymenobacter</taxon>
    </lineage>
</organism>
<feature type="chain" id="PRO_5013077408" evidence="1">
    <location>
        <begin position="20"/>
        <end position="204"/>
    </location>
</feature>
<evidence type="ECO:0000313" key="3">
    <source>
        <dbReference type="Proteomes" id="UP000194873"/>
    </source>
</evidence>
<dbReference type="AlphaFoldDB" id="A0A243WFI2"/>
<evidence type="ECO:0000313" key="2">
    <source>
        <dbReference type="EMBL" id="OUJ74504.1"/>
    </source>
</evidence>
<keyword evidence="3" id="KW-1185">Reference proteome</keyword>
<sequence>MTIAHYPTMKKLILPMAFALLLQMTSCITTEREVGTGKASQKTYNPTAGNRITSRSVLSKVNAQHYFTSTKAKDQFVLVLQGSKIVSAQASLVILTSTGDTIRKEVIPATALLKASDLDDPQAATVRDKEIAILKAMNNFFHEDHFTQPAIPRAAVPPTNVDTKAWSAVHADTKAVGFDYIAAGGKERRIAYAKTLQKAVIIAD</sequence>
<dbReference type="EMBL" id="MTSE01000003">
    <property type="protein sequence ID" value="OUJ74504.1"/>
    <property type="molecule type" value="Genomic_DNA"/>
</dbReference>
<comment type="caution">
    <text evidence="2">The sequence shown here is derived from an EMBL/GenBank/DDBJ whole genome shotgun (WGS) entry which is preliminary data.</text>
</comment>
<accession>A0A243WFI2</accession>